<evidence type="ECO:0000256" key="3">
    <source>
        <dbReference type="ARBA" id="ARBA00010363"/>
    </source>
</evidence>
<dbReference type="InterPro" id="IPR004360">
    <property type="entry name" value="Glyas_Fos-R_dOase_dom"/>
</dbReference>
<dbReference type="InterPro" id="IPR037523">
    <property type="entry name" value="VOC_core"/>
</dbReference>
<dbReference type="Pfam" id="PF00903">
    <property type="entry name" value="Glyoxalase"/>
    <property type="match status" value="1"/>
</dbReference>
<evidence type="ECO:0000256" key="1">
    <source>
        <dbReference type="ARBA" id="ARBA00001954"/>
    </source>
</evidence>
<evidence type="ECO:0000259" key="10">
    <source>
        <dbReference type="PROSITE" id="PS51819"/>
    </source>
</evidence>
<comment type="caution">
    <text evidence="11">The sequence shown here is derived from an EMBL/GenBank/DDBJ whole genome shotgun (WGS) entry which is preliminary data.</text>
</comment>
<evidence type="ECO:0000256" key="7">
    <source>
        <dbReference type="ARBA" id="ARBA00023002"/>
    </source>
</evidence>
<dbReference type="AlphaFoldDB" id="A0A438N7A3"/>
<comment type="cofactor">
    <cofactor evidence="1">
        <name>Fe(2+)</name>
        <dbReference type="ChEBI" id="CHEBI:29033"/>
    </cofactor>
</comment>
<dbReference type="OrthoDB" id="5371818at2759"/>
<evidence type="ECO:0000256" key="6">
    <source>
        <dbReference type="ARBA" id="ARBA00022964"/>
    </source>
</evidence>
<keyword evidence="7" id="KW-0560">Oxidoreductase</keyword>
<keyword evidence="6" id="KW-0223">Dioxygenase</keyword>
<proteinExistence type="inferred from homology"/>
<evidence type="ECO:0000256" key="5">
    <source>
        <dbReference type="ARBA" id="ARBA00022797"/>
    </source>
</evidence>
<dbReference type="InterPro" id="IPR029068">
    <property type="entry name" value="Glyas_Bleomycin-R_OHBP_Dase"/>
</dbReference>
<reference evidence="11 12" key="1">
    <citation type="submission" date="2017-03" db="EMBL/GenBank/DDBJ databases">
        <title>Genomes of endolithic fungi from Antarctica.</title>
        <authorList>
            <person name="Coleine C."/>
            <person name="Masonjones S."/>
            <person name="Stajich J.E."/>
        </authorList>
    </citation>
    <scope>NUCLEOTIDE SEQUENCE [LARGE SCALE GENOMIC DNA]</scope>
    <source>
        <strain evidence="11 12">CCFEE 6314</strain>
    </source>
</reference>
<comment type="similarity">
    <text evidence="3">Belongs to the glyoxalase I family.</text>
</comment>
<dbReference type="PANTHER" id="PTHR21366:SF14">
    <property type="entry name" value="GLYOXALASE DOMAIN-CONTAINING PROTEIN 5"/>
    <property type="match status" value="1"/>
</dbReference>
<evidence type="ECO:0000256" key="9">
    <source>
        <dbReference type="SAM" id="MobiDB-lite"/>
    </source>
</evidence>
<dbReference type="GO" id="GO:0008198">
    <property type="term" value="F:ferrous iron binding"/>
    <property type="evidence" value="ECO:0007669"/>
    <property type="project" value="InterPro"/>
</dbReference>
<dbReference type="EMBL" id="NAJM01000016">
    <property type="protein sequence ID" value="RVX71653.1"/>
    <property type="molecule type" value="Genomic_DNA"/>
</dbReference>
<dbReference type="PROSITE" id="PS00082">
    <property type="entry name" value="EXTRADIOL_DIOXYGENAS"/>
    <property type="match status" value="1"/>
</dbReference>
<dbReference type="GO" id="GO:0051213">
    <property type="term" value="F:dioxygenase activity"/>
    <property type="evidence" value="ECO:0007669"/>
    <property type="project" value="UniProtKB-KW"/>
</dbReference>
<dbReference type="Proteomes" id="UP000288859">
    <property type="component" value="Unassembled WGS sequence"/>
</dbReference>
<evidence type="ECO:0000313" key="11">
    <source>
        <dbReference type="EMBL" id="RVX71653.1"/>
    </source>
</evidence>
<dbReference type="SUPFAM" id="SSF54593">
    <property type="entry name" value="Glyoxalase/Bleomycin resistance protein/Dihydroxybiphenyl dioxygenase"/>
    <property type="match status" value="1"/>
</dbReference>
<dbReference type="Gene3D" id="3.10.180.10">
    <property type="entry name" value="2,3-Dihydroxybiphenyl 1,2-Dioxygenase, domain 1"/>
    <property type="match status" value="1"/>
</dbReference>
<feature type="domain" description="VOC" evidence="10">
    <location>
        <begin position="25"/>
        <end position="146"/>
    </location>
</feature>
<dbReference type="VEuPathDB" id="FungiDB:PV10_01039"/>
<accession>A0A438N7A3</accession>
<evidence type="ECO:0000256" key="4">
    <source>
        <dbReference type="ARBA" id="ARBA00022723"/>
    </source>
</evidence>
<protein>
    <recommendedName>
        <fullName evidence="10">VOC domain-containing protein</fullName>
    </recommendedName>
</protein>
<evidence type="ECO:0000256" key="8">
    <source>
        <dbReference type="ARBA" id="ARBA00023004"/>
    </source>
</evidence>
<keyword evidence="5" id="KW-0058">Aromatic hydrocarbons catabolism</keyword>
<organism evidence="11 12">
    <name type="scientific">Exophiala mesophila</name>
    <name type="common">Black yeast-like fungus</name>
    <dbReference type="NCBI Taxonomy" id="212818"/>
    <lineage>
        <taxon>Eukaryota</taxon>
        <taxon>Fungi</taxon>
        <taxon>Dikarya</taxon>
        <taxon>Ascomycota</taxon>
        <taxon>Pezizomycotina</taxon>
        <taxon>Eurotiomycetes</taxon>
        <taxon>Chaetothyriomycetidae</taxon>
        <taxon>Chaetothyriales</taxon>
        <taxon>Herpotrichiellaceae</taxon>
        <taxon>Exophiala</taxon>
    </lineage>
</organism>
<gene>
    <name evidence="11" type="ORF">B0A52_03837</name>
</gene>
<evidence type="ECO:0000313" key="12">
    <source>
        <dbReference type="Proteomes" id="UP000288859"/>
    </source>
</evidence>
<dbReference type="PANTHER" id="PTHR21366">
    <property type="entry name" value="GLYOXALASE FAMILY PROTEIN"/>
    <property type="match status" value="1"/>
</dbReference>
<feature type="region of interest" description="Disordered" evidence="9">
    <location>
        <begin position="1"/>
        <end position="20"/>
    </location>
</feature>
<dbReference type="InterPro" id="IPR000486">
    <property type="entry name" value="Xdiol_ring_cleave_dOase_1/2"/>
</dbReference>
<keyword evidence="8" id="KW-0408">Iron</keyword>
<name>A0A438N7A3_EXOME</name>
<dbReference type="InterPro" id="IPR050383">
    <property type="entry name" value="GlyoxalaseI/FosfomycinResist"/>
</dbReference>
<evidence type="ECO:0000256" key="2">
    <source>
        <dbReference type="ARBA" id="ARBA00008784"/>
    </source>
</evidence>
<keyword evidence="4" id="KW-0479">Metal-binding</keyword>
<dbReference type="PROSITE" id="PS51819">
    <property type="entry name" value="VOC"/>
    <property type="match status" value="1"/>
</dbReference>
<comment type="similarity">
    <text evidence="2">Belongs to the extradiol ring-cleavage dioxygenase family.</text>
</comment>
<sequence length="217" mass="24598">MAPTAIDTTPESDKSSNLVRNRPHQLAHVVLRTTTANYQPLTQFYVDVLGAHIVHTDPVLTFLRYDEEHHRIAIIQTPDTVPRPKDASFAGMDHIAFTYSTLTQLAQQYTYLKSIGKHPIWAVNHGPTTSLYYRDPDGNKIELQVDNFDKPEHADDFMSGPLYEQNPMGTDFDPDEWASEILGNAKPDGEEGLTQDRIKELKMRKEIGERHDLPAGF</sequence>